<sequence>MKPAETLSVFEAAQNASLMDGLCLVTESTEDVSTAPVPVVKSPDQPSMVLEVSDRMYCSACSRSFESREEQTEHYRLDWHRFNLKQRLLGRQMLTAEEFEMKTQAGDVSSISGSDSSDSDGESDPSSYQNSEGKVKRNQSPSTHPLRSQRVLFRNSKGQLIAIYRCVLNTTKACCRTPKQRTHWASFPS</sequence>
<feature type="compositionally biased region" description="Low complexity" evidence="1">
    <location>
        <begin position="106"/>
        <end position="116"/>
    </location>
</feature>
<organism evidence="3 4">
    <name type="scientific">Phrynosoma platyrhinos</name>
    <name type="common">Desert horned lizard</name>
    <dbReference type="NCBI Taxonomy" id="52577"/>
    <lineage>
        <taxon>Eukaryota</taxon>
        <taxon>Metazoa</taxon>
        <taxon>Chordata</taxon>
        <taxon>Craniata</taxon>
        <taxon>Vertebrata</taxon>
        <taxon>Euteleostomi</taxon>
        <taxon>Lepidosauria</taxon>
        <taxon>Squamata</taxon>
        <taxon>Bifurcata</taxon>
        <taxon>Unidentata</taxon>
        <taxon>Episquamata</taxon>
        <taxon>Toxicofera</taxon>
        <taxon>Iguania</taxon>
        <taxon>Phrynosomatidae</taxon>
        <taxon>Phrynosomatinae</taxon>
        <taxon>Phrynosoma</taxon>
    </lineage>
</organism>
<name>A0ABQ7SV67_PHRPL</name>
<proteinExistence type="predicted"/>
<dbReference type="InterPro" id="IPR047139">
    <property type="entry name" value="ANKZ1/VMS1"/>
</dbReference>
<dbReference type="Proteomes" id="UP000826234">
    <property type="component" value="Unassembled WGS sequence"/>
</dbReference>
<evidence type="ECO:0000313" key="3">
    <source>
        <dbReference type="EMBL" id="KAH0621216.1"/>
    </source>
</evidence>
<gene>
    <name evidence="3" type="ORF">JD844_022294</name>
</gene>
<dbReference type="PANTHER" id="PTHR16036">
    <property type="entry name" value="ANKYRIN REPEAT AND ZINC FINGER DOMAIN-CONTAINING PROTEIN 1"/>
    <property type="match status" value="1"/>
</dbReference>
<feature type="domain" description="C2H2-type" evidence="2">
    <location>
        <begin position="58"/>
        <end position="80"/>
    </location>
</feature>
<feature type="compositionally biased region" description="Polar residues" evidence="1">
    <location>
        <begin position="128"/>
        <end position="146"/>
    </location>
</feature>
<evidence type="ECO:0000313" key="4">
    <source>
        <dbReference type="Proteomes" id="UP000826234"/>
    </source>
</evidence>
<dbReference type="EMBL" id="JAIPUX010003289">
    <property type="protein sequence ID" value="KAH0621216.1"/>
    <property type="molecule type" value="Genomic_DNA"/>
</dbReference>
<feature type="region of interest" description="Disordered" evidence="1">
    <location>
        <begin position="102"/>
        <end position="151"/>
    </location>
</feature>
<accession>A0ABQ7SV67</accession>
<comment type="caution">
    <text evidence="3">The sequence shown here is derived from an EMBL/GenBank/DDBJ whole genome shotgun (WGS) entry which is preliminary data.</text>
</comment>
<dbReference type="PROSITE" id="PS00028">
    <property type="entry name" value="ZINC_FINGER_C2H2_1"/>
    <property type="match status" value="1"/>
</dbReference>
<evidence type="ECO:0000259" key="2">
    <source>
        <dbReference type="PROSITE" id="PS00028"/>
    </source>
</evidence>
<dbReference type="InterPro" id="IPR013087">
    <property type="entry name" value="Znf_C2H2_type"/>
</dbReference>
<reference evidence="3 4" key="1">
    <citation type="journal article" date="2022" name="Gigascience">
        <title>A chromosome-level genome assembly and annotation of the desert horned lizard, Phrynosoma platyrhinos, provides insight into chromosomal rearrangements among reptiles.</title>
        <authorList>
            <person name="Koochekian N."/>
            <person name="Ascanio A."/>
            <person name="Farleigh K."/>
            <person name="Card D.C."/>
            <person name="Schield D.R."/>
            <person name="Castoe T.A."/>
            <person name="Jezkova T."/>
        </authorList>
    </citation>
    <scope>NUCLEOTIDE SEQUENCE [LARGE SCALE GENOMIC DNA]</scope>
    <source>
        <strain evidence="3">NK-2021</strain>
    </source>
</reference>
<keyword evidence="4" id="KW-1185">Reference proteome</keyword>
<protein>
    <recommendedName>
        <fullName evidence="2">C2H2-type domain-containing protein</fullName>
    </recommendedName>
</protein>
<dbReference type="PANTHER" id="PTHR16036:SF2">
    <property type="entry name" value="TRNA ENDONUCLEASE ANKZF1"/>
    <property type="match status" value="1"/>
</dbReference>
<evidence type="ECO:0000256" key="1">
    <source>
        <dbReference type="SAM" id="MobiDB-lite"/>
    </source>
</evidence>